<protein>
    <submittedName>
        <fullName evidence="1">Major tail protein</fullName>
    </submittedName>
</protein>
<reference evidence="1 2" key="1">
    <citation type="journal article" date="2024" name="Front. Microbiol.">
        <title>Pangenomic and biochemical analyses of Helcococcus ovis reveal widespread tetracycline resistance and a novel bacterial species, Helcococcus bovis.</title>
        <authorList>
            <person name="Cunha F."/>
            <person name="Zhai Y."/>
            <person name="Casaro S."/>
            <person name="Jones K.L."/>
            <person name="Hernandez M."/>
            <person name="Bisinotto R.S."/>
            <person name="Kariyawasam S."/>
            <person name="Brown M.B."/>
            <person name="Phillips A."/>
            <person name="Jeong K.C."/>
            <person name="Galvao K.N."/>
        </authorList>
    </citation>
    <scope>NUCLEOTIDE SEQUENCE [LARGE SCALE GENOMIC DNA]</scope>
    <source>
        <strain evidence="1 2">KG197</strain>
    </source>
</reference>
<dbReference type="NCBIfam" id="TIGR01603">
    <property type="entry name" value="maj_tail_phi13"/>
    <property type="match status" value="1"/>
</dbReference>
<proteinExistence type="predicted"/>
<gene>
    <name evidence="1" type="ORF">ABGF40_06225</name>
</gene>
<name>A0ABW9F8D8_9FIRM</name>
<dbReference type="InterPro" id="IPR006490">
    <property type="entry name" value="Maj_tail_phi13"/>
</dbReference>
<dbReference type="EMBL" id="JBFNFH010000014">
    <property type="protein sequence ID" value="MFM1525270.1"/>
    <property type="molecule type" value="Genomic_DNA"/>
</dbReference>
<keyword evidence="2" id="KW-1185">Reference proteome</keyword>
<evidence type="ECO:0000313" key="1">
    <source>
        <dbReference type="EMBL" id="MFM1525270.1"/>
    </source>
</evidence>
<dbReference type="Proteomes" id="UP001629536">
    <property type="component" value="Unassembled WGS sequence"/>
</dbReference>
<organism evidence="1 2">
    <name type="scientific">Helcococcus bovis</name>
    <dbReference type="NCBI Taxonomy" id="3153252"/>
    <lineage>
        <taxon>Bacteria</taxon>
        <taxon>Bacillati</taxon>
        <taxon>Bacillota</taxon>
        <taxon>Tissierellia</taxon>
        <taxon>Tissierellales</taxon>
        <taxon>Peptoniphilaceae</taxon>
        <taxon>Helcococcus</taxon>
    </lineage>
</organism>
<evidence type="ECO:0000313" key="2">
    <source>
        <dbReference type="Proteomes" id="UP001629536"/>
    </source>
</evidence>
<comment type="caution">
    <text evidence="1">The sequence shown here is derived from an EMBL/GenBank/DDBJ whole genome shotgun (WGS) entry which is preliminary data.</text>
</comment>
<accession>A0ABW9F8D8</accession>
<sequence>MANDKIKYGLSQVHYAVLNDESENTYDTPKPIKGAVNLALSAEGDTSTFYADNSAYFVTRLNNGFSGDLEVARIPEDFLTEVLGYEKDEATGMLLEVANAIPKTVALMFQFEQDINAKRVVLFKVAVGRPGVNHKTKNESLEPETDTIPITVTPLTINDKTFTKGVISATDKGYADFFTKVTLPSSSKEVKKKEKNFEM</sequence>
<dbReference type="RefSeq" id="WP_408126763.1">
    <property type="nucleotide sequence ID" value="NZ_JBFNFH010000014.1"/>
</dbReference>